<evidence type="ECO:0000259" key="6">
    <source>
        <dbReference type="Pfam" id="PF01323"/>
    </source>
</evidence>
<keyword evidence="2 4" id="KW-0808">Transferase</keyword>
<evidence type="ECO:0000313" key="7">
    <source>
        <dbReference type="EMBL" id="WPH01130.1"/>
    </source>
</evidence>
<name>A0AAQ3M589_9PEZI</name>
<dbReference type="GO" id="GO:0005739">
    <property type="term" value="C:mitochondrion"/>
    <property type="evidence" value="ECO:0007669"/>
    <property type="project" value="TreeGrafter"/>
</dbReference>
<evidence type="ECO:0000256" key="4">
    <source>
        <dbReference type="PIRNR" id="PIRNR006386"/>
    </source>
</evidence>
<dbReference type="FunFam" id="3.40.30.10:FF:000096">
    <property type="entry name" value="Glutathione S-transferase kappa"/>
    <property type="match status" value="1"/>
</dbReference>
<reference evidence="7 8" key="1">
    <citation type="submission" date="2023-11" db="EMBL/GenBank/DDBJ databases">
        <title>An acidophilic fungus is an integral part of prey digestion in a carnivorous sundew plant.</title>
        <authorList>
            <person name="Tsai I.J."/>
        </authorList>
    </citation>
    <scope>NUCLEOTIDE SEQUENCE [LARGE SCALE GENOMIC DNA]</scope>
    <source>
        <strain evidence="7">169a</strain>
    </source>
</reference>
<comment type="catalytic activity">
    <reaction evidence="3 4">
        <text>RX + glutathione = an S-substituted glutathione + a halide anion + H(+)</text>
        <dbReference type="Rhea" id="RHEA:16437"/>
        <dbReference type="ChEBI" id="CHEBI:15378"/>
        <dbReference type="ChEBI" id="CHEBI:16042"/>
        <dbReference type="ChEBI" id="CHEBI:17792"/>
        <dbReference type="ChEBI" id="CHEBI:57925"/>
        <dbReference type="ChEBI" id="CHEBI:90779"/>
        <dbReference type="EC" id="2.5.1.18"/>
    </reaction>
</comment>
<dbReference type="Pfam" id="PF01323">
    <property type="entry name" value="DSBA"/>
    <property type="match status" value="1"/>
</dbReference>
<evidence type="ECO:0000256" key="5">
    <source>
        <dbReference type="PIRSR" id="PIRSR006386-1"/>
    </source>
</evidence>
<dbReference type="EMBL" id="CP138584">
    <property type="protein sequence ID" value="WPH01130.1"/>
    <property type="molecule type" value="Genomic_DNA"/>
</dbReference>
<organism evidence="7 8">
    <name type="scientific">Acrodontium crateriforme</name>
    <dbReference type="NCBI Taxonomy" id="150365"/>
    <lineage>
        <taxon>Eukaryota</taxon>
        <taxon>Fungi</taxon>
        <taxon>Dikarya</taxon>
        <taxon>Ascomycota</taxon>
        <taxon>Pezizomycotina</taxon>
        <taxon>Dothideomycetes</taxon>
        <taxon>Dothideomycetidae</taxon>
        <taxon>Mycosphaerellales</taxon>
        <taxon>Teratosphaeriaceae</taxon>
        <taxon>Acrodontium</taxon>
    </lineage>
</organism>
<dbReference type="GO" id="GO:0005777">
    <property type="term" value="C:peroxisome"/>
    <property type="evidence" value="ECO:0007669"/>
    <property type="project" value="TreeGrafter"/>
</dbReference>
<dbReference type="AlphaFoldDB" id="A0AAQ3M589"/>
<feature type="active site" description="Nucleophile" evidence="5">
    <location>
        <position position="14"/>
    </location>
</feature>
<dbReference type="SUPFAM" id="SSF52833">
    <property type="entry name" value="Thioredoxin-like"/>
    <property type="match status" value="1"/>
</dbReference>
<gene>
    <name evidence="7" type="ORF">R9X50_00396500</name>
</gene>
<dbReference type="InterPro" id="IPR051924">
    <property type="entry name" value="GST_Kappa/NadH"/>
</dbReference>
<dbReference type="Proteomes" id="UP001303373">
    <property type="component" value="Chromosome 5"/>
</dbReference>
<dbReference type="EC" id="2.5.1.18" evidence="4"/>
<dbReference type="PANTHER" id="PTHR42943:SF2">
    <property type="entry name" value="GLUTATHIONE S-TRANSFERASE KAPPA 1"/>
    <property type="match status" value="1"/>
</dbReference>
<evidence type="ECO:0000256" key="3">
    <source>
        <dbReference type="ARBA" id="ARBA00047960"/>
    </source>
</evidence>
<dbReference type="InterPro" id="IPR014440">
    <property type="entry name" value="HCCAis_GSTk"/>
</dbReference>
<dbReference type="InterPro" id="IPR036249">
    <property type="entry name" value="Thioredoxin-like_sf"/>
</dbReference>
<dbReference type="PIRSF" id="PIRSF006386">
    <property type="entry name" value="HCCAis_GSTk"/>
    <property type="match status" value="1"/>
</dbReference>
<keyword evidence="8" id="KW-1185">Reference proteome</keyword>
<proteinExistence type="inferred from homology"/>
<dbReference type="Gene3D" id="3.40.30.10">
    <property type="entry name" value="Glutaredoxin"/>
    <property type="match status" value="1"/>
</dbReference>
<evidence type="ECO:0000256" key="1">
    <source>
        <dbReference type="ARBA" id="ARBA00006494"/>
    </source>
</evidence>
<evidence type="ECO:0000313" key="8">
    <source>
        <dbReference type="Proteomes" id="UP001303373"/>
    </source>
</evidence>
<accession>A0AAQ3M589</accession>
<feature type="domain" description="DSBA-like thioredoxin" evidence="6">
    <location>
        <begin position="6"/>
        <end position="195"/>
    </location>
</feature>
<dbReference type="GO" id="GO:0004602">
    <property type="term" value="F:glutathione peroxidase activity"/>
    <property type="evidence" value="ECO:0007669"/>
    <property type="project" value="TreeGrafter"/>
</dbReference>
<comment type="similarity">
    <text evidence="1 4">Belongs to the GST superfamily. Kappa family.</text>
</comment>
<dbReference type="InterPro" id="IPR001853">
    <property type="entry name" value="DSBA-like_thioredoxin_dom"/>
</dbReference>
<dbReference type="PANTHER" id="PTHR42943">
    <property type="entry name" value="GLUTATHIONE S-TRANSFERASE KAPPA"/>
    <property type="match status" value="1"/>
</dbReference>
<protein>
    <recommendedName>
        <fullName evidence="4">Glutathione S-transferase kappa</fullName>
        <ecNumber evidence="4">2.5.1.18</ecNumber>
    </recommendedName>
</protein>
<sequence length="220" mass="25121">MPRPKLTLYLDVVSPFAYIAWYATKNSPVFKQCDVELIPVFLGGIMQKCNNRPPIEIINKDKYVNMERARWTKAFKVPMSGKTPEPFPQLTLNAMRAMVAVWRDTPEKLDTCFNEMFKIFWGELKPISKDEVWQEALRNALGAAEAEKFVKLSKTPEIKKLLLETTDRAFKDGAFGLPYYMATNDKGETEGFWGISHLGLAVEHMGLDRRADPGPFRALL</sequence>
<dbReference type="GO" id="GO:0004364">
    <property type="term" value="F:glutathione transferase activity"/>
    <property type="evidence" value="ECO:0007669"/>
    <property type="project" value="UniProtKB-UniRule"/>
</dbReference>
<dbReference type="GO" id="GO:0006749">
    <property type="term" value="P:glutathione metabolic process"/>
    <property type="evidence" value="ECO:0007669"/>
    <property type="project" value="TreeGrafter"/>
</dbReference>
<evidence type="ECO:0000256" key="2">
    <source>
        <dbReference type="ARBA" id="ARBA00022679"/>
    </source>
</evidence>